<sequence length="504" mass="57924">MRHIPDEIWGQIFASLEDYLSSKNWWLYGALLKHEGLKTLRSLALVSRQFQRIAQPLLYRNLFLEGRDNEQLAQVRLLRTLCEHPQLGQCVRDVSFEDRIFRRGLDSQLGDTTLSNILKTGLASLNLPPPAIQRLERSLSRRCGLAALAASYMPHLRLIDCTLRLNDSSLPFMLSGRLGSERDSLGQLEEQNEACEDDHNDEEQTNGKYAPISMEGISTNYTFPNLTEVRIKGNCCDATTPVFVVEPILLHPTLKRLRTLGIRWNGEESRQLKWPDQRSNLQYLDLKESIIDAAGLRSVLSRCPNLKGLLIEMAGYRREEGLSEDGWIVDLNDFGNILRELGRGLEELDIHTLEYKSYRCTDGRIGSLQTLSLLKHLKIDEEDFLTVRGMAPALRLNDTLPPTLQTLYLHWGQEYYREDFHKSERQRVNKAIHSLVMGGEVDNLREIQVERYHNDTMEGEWNFELKLDGWNASVKNEHLWVRCNSPGCMRTILVLSRKPLISVD</sequence>
<dbReference type="EMBL" id="JAOQAZ010000044">
    <property type="protein sequence ID" value="KAJ4246051.1"/>
    <property type="molecule type" value="Genomic_DNA"/>
</dbReference>
<evidence type="ECO:0000259" key="1">
    <source>
        <dbReference type="Pfam" id="PF12937"/>
    </source>
</evidence>
<dbReference type="InterPro" id="IPR032675">
    <property type="entry name" value="LRR_dom_sf"/>
</dbReference>
<proteinExistence type="predicted"/>
<dbReference type="InterPro" id="IPR001810">
    <property type="entry name" value="F-box_dom"/>
</dbReference>
<comment type="caution">
    <text evidence="2">The sequence shown here is derived from an EMBL/GenBank/DDBJ whole genome shotgun (WGS) entry which is preliminary data.</text>
</comment>
<dbReference type="AlphaFoldDB" id="A0A9W8RMV4"/>
<evidence type="ECO:0000313" key="3">
    <source>
        <dbReference type="Proteomes" id="UP001152049"/>
    </source>
</evidence>
<accession>A0A9W8RMV4</accession>
<dbReference type="OrthoDB" id="2520703at2759"/>
<dbReference type="Gene3D" id="3.80.10.10">
    <property type="entry name" value="Ribonuclease Inhibitor"/>
    <property type="match status" value="1"/>
</dbReference>
<organism evidence="2 3">
    <name type="scientific">Fusarium torreyae</name>
    <dbReference type="NCBI Taxonomy" id="1237075"/>
    <lineage>
        <taxon>Eukaryota</taxon>
        <taxon>Fungi</taxon>
        <taxon>Dikarya</taxon>
        <taxon>Ascomycota</taxon>
        <taxon>Pezizomycotina</taxon>
        <taxon>Sordariomycetes</taxon>
        <taxon>Hypocreomycetidae</taxon>
        <taxon>Hypocreales</taxon>
        <taxon>Nectriaceae</taxon>
        <taxon>Fusarium</taxon>
    </lineage>
</organism>
<feature type="domain" description="F-box" evidence="1">
    <location>
        <begin position="2"/>
        <end position="64"/>
    </location>
</feature>
<evidence type="ECO:0000313" key="2">
    <source>
        <dbReference type="EMBL" id="KAJ4246051.1"/>
    </source>
</evidence>
<keyword evidence="3" id="KW-1185">Reference proteome</keyword>
<dbReference type="Proteomes" id="UP001152049">
    <property type="component" value="Unassembled WGS sequence"/>
</dbReference>
<dbReference type="SUPFAM" id="SSF52047">
    <property type="entry name" value="RNI-like"/>
    <property type="match status" value="1"/>
</dbReference>
<protein>
    <recommendedName>
        <fullName evidence="1">F-box domain-containing protein</fullName>
    </recommendedName>
</protein>
<reference evidence="2" key="1">
    <citation type="submission" date="2022-09" db="EMBL/GenBank/DDBJ databases">
        <title>Fusarium specimens isolated from Avocado Roots.</title>
        <authorList>
            <person name="Stajich J."/>
            <person name="Roper C."/>
            <person name="Heimlech-Rivalta G."/>
        </authorList>
    </citation>
    <scope>NUCLEOTIDE SEQUENCE</scope>
    <source>
        <strain evidence="2">CF00136</strain>
    </source>
</reference>
<dbReference type="Pfam" id="PF12937">
    <property type="entry name" value="F-box-like"/>
    <property type="match status" value="1"/>
</dbReference>
<name>A0A9W8RMV4_9HYPO</name>
<gene>
    <name evidence="2" type="ORF">NW762_013796</name>
</gene>